<comment type="caution">
    <text evidence="1">The sequence shown here is derived from an EMBL/GenBank/DDBJ whole genome shotgun (WGS) entry which is preliminary data.</text>
</comment>
<name>A0A8T0IHD1_CERPU</name>
<sequence length="131" mass="14698">MVIIYHCFESFAILRSIGLMITSLLFCFDRSWASCSALYIIQAPFVLEAETGRMVGLGGCLTRMEDTSPVSVTFGIVNLKTYHAQPMGRRKTISCLPRQAKEKEATVHYLAKRATCQISSSQLQPQIYLLE</sequence>
<proteinExistence type="predicted"/>
<organism evidence="1 2">
    <name type="scientific">Ceratodon purpureus</name>
    <name type="common">Fire moss</name>
    <name type="synonym">Dicranum purpureum</name>
    <dbReference type="NCBI Taxonomy" id="3225"/>
    <lineage>
        <taxon>Eukaryota</taxon>
        <taxon>Viridiplantae</taxon>
        <taxon>Streptophyta</taxon>
        <taxon>Embryophyta</taxon>
        <taxon>Bryophyta</taxon>
        <taxon>Bryophytina</taxon>
        <taxon>Bryopsida</taxon>
        <taxon>Dicranidae</taxon>
        <taxon>Pseudoditrichales</taxon>
        <taxon>Ditrichaceae</taxon>
        <taxon>Ceratodon</taxon>
    </lineage>
</organism>
<keyword evidence="2" id="KW-1185">Reference proteome</keyword>
<dbReference type="EMBL" id="CM026423">
    <property type="protein sequence ID" value="KAG0581948.1"/>
    <property type="molecule type" value="Genomic_DNA"/>
</dbReference>
<accession>A0A8T0IHD1</accession>
<reference evidence="1" key="1">
    <citation type="submission" date="2020-06" db="EMBL/GenBank/DDBJ databases">
        <title>WGS assembly of Ceratodon purpureus strain R40.</title>
        <authorList>
            <person name="Carey S.B."/>
            <person name="Jenkins J."/>
            <person name="Shu S."/>
            <person name="Lovell J.T."/>
            <person name="Sreedasyam A."/>
            <person name="Maumus F."/>
            <person name="Tiley G.P."/>
            <person name="Fernandez-Pozo N."/>
            <person name="Barry K."/>
            <person name="Chen C."/>
            <person name="Wang M."/>
            <person name="Lipzen A."/>
            <person name="Daum C."/>
            <person name="Saski C.A."/>
            <person name="Payton A.C."/>
            <person name="Mcbreen J.C."/>
            <person name="Conrad R.E."/>
            <person name="Kollar L.M."/>
            <person name="Olsson S."/>
            <person name="Huttunen S."/>
            <person name="Landis J.B."/>
            <person name="Wickett N.J."/>
            <person name="Johnson M.G."/>
            <person name="Rensing S.A."/>
            <person name="Grimwood J."/>
            <person name="Schmutz J."/>
            <person name="Mcdaniel S.F."/>
        </authorList>
    </citation>
    <scope>NUCLEOTIDE SEQUENCE</scope>
    <source>
        <strain evidence="1">R40</strain>
    </source>
</reference>
<evidence type="ECO:0000313" key="2">
    <source>
        <dbReference type="Proteomes" id="UP000822688"/>
    </source>
</evidence>
<dbReference type="AlphaFoldDB" id="A0A8T0IHD1"/>
<protein>
    <submittedName>
        <fullName evidence="1">Uncharacterized protein</fullName>
    </submittedName>
</protein>
<evidence type="ECO:0000313" key="1">
    <source>
        <dbReference type="EMBL" id="KAG0581948.1"/>
    </source>
</evidence>
<dbReference type="Proteomes" id="UP000822688">
    <property type="component" value="Chromosome 3"/>
</dbReference>
<gene>
    <name evidence="1" type="ORF">KC19_3G022400</name>
</gene>